<dbReference type="EMBL" id="JACTNZ010000004">
    <property type="protein sequence ID" value="KAG5553397.1"/>
    <property type="molecule type" value="Genomic_DNA"/>
</dbReference>
<accession>A0AAV6KLT8</accession>
<proteinExistence type="predicted"/>
<evidence type="ECO:0000313" key="2">
    <source>
        <dbReference type="Proteomes" id="UP000823749"/>
    </source>
</evidence>
<name>A0AAV6KLT8_9ERIC</name>
<keyword evidence="2" id="KW-1185">Reference proteome</keyword>
<evidence type="ECO:0000313" key="1">
    <source>
        <dbReference type="EMBL" id="KAG5553397.1"/>
    </source>
</evidence>
<organism evidence="1 2">
    <name type="scientific">Rhododendron griersonianum</name>
    <dbReference type="NCBI Taxonomy" id="479676"/>
    <lineage>
        <taxon>Eukaryota</taxon>
        <taxon>Viridiplantae</taxon>
        <taxon>Streptophyta</taxon>
        <taxon>Embryophyta</taxon>
        <taxon>Tracheophyta</taxon>
        <taxon>Spermatophyta</taxon>
        <taxon>Magnoliopsida</taxon>
        <taxon>eudicotyledons</taxon>
        <taxon>Gunneridae</taxon>
        <taxon>Pentapetalae</taxon>
        <taxon>asterids</taxon>
        <taxon>Ericales</taxon>
        <taxon>Ericaceae</taxon>
        <taxon>Ericoideae</taxon>
        <taxon>Rhodoreae</taxon>
        <taxon>Rhododendron</taxon>
    </lineage>
</organism>
<dbReference type="AlphaFoldDB" id="A0AAV6KLT8"/>
<reference evidence="1" key="1">
    <citation type="submission" date="2020-08" db="EMBL/GenBank/DDBJ databases">
        <title>Plant Genome Project.</title>
        <authorList>
            <person name="Zhang R.-G."/>
        </authorList>
    </citation>
    <scope>NUCLEOTIDE SEQUENCE</scope>
    <source>
        <strain evidence="1">WSP0</strain>
        <tissue evidence="1">Leaf</tissue>
    </source>
</reference>
<sequence length="87" mass="9943">MTRKQKATYVGSGKENSEVYHGMKANSPNFAPVKFVTGTVDVGRVVIYEARILYFGLRITYRIRIGYRYSRILSGYVSDTLFKVSCF</sequence>
<dbReference type="Proteomes" id="UP000823749">
    <property type="component" value="Chromosome 4"/>
</dbReference>
<gene>
    <name evidence="1" type="ORF">RHGRI_011321</name>
</gene>
<comment type="caution">
    <text evidence="1">The sequence shown here is derived from an EMBL/GenBank/DDBJ whole genome shotgun (WGS) entry which is preliminary data.</text>
</comment>
<protein>
    <submittedName>
        <fullName evidence="1">Uncharacterized protein</fullName>
    </submittedName>
</protein>